<evidence type="ECO:0000313" key="1">
    <source>
        <dbReference type="EMBL" id="NNH13730.1"/>
    </source>
</evidence>
<name>A0A849BCV1_9BURK</name>
<dbReference type="Proteomes" id="UP000542973">
    <property type="component" value="Unassembled WGS sequence"/>
</dbReference>
<sequence>MSRLVAIYMDQEAGKYADSFRNEWKRRGEDVRKAFNAFAIQQVDAASFADFSKGTGATSCRRSGHERMAVDVLQLGRPEPSRRHEPVP</sequence>
<comment type="caution">
    <text evidence="1">The sequence shown here is derived from an EMBL/GenBank/DDBJ whole genome shotgun (WGS) entry which is preliminary data.</text>
</comment>
<reference evidence="1 2" key="1">
    <citation type="submission" date="2020-05" db="EMBL/GenBank/DDBJ databases">
        <title>MicrobeNet Type strains.</title>
        <authorList>
            <person name="Nicholson A.C."/>
        </authorList>
    </citation>
    <scope>NUCLEOTIDE SEQUENCE [LARGE SCALE GENOMIC DNA]</scope>
    <source>
        <strain evidence="1 2">ATCC 700815</strain>
    </source>
</reference>
<dbReference type="AlphaFoldDB" id="A0A849BCV1"/>
<dbReference type="RefSeq" id="WP_053821574.1">
    <property type="nucleotide sequence ID" value="NZ_BAAAEB010000011.1"/>
</dbReference>
<gene>
    <name evidence="1" type="ORF">HLB16_23025</name>
</gene>
<proteinExistence type="predicted"/>
<organism evidence="1 2">
    <name type="scientific">Cupriavidus gilardii</name>
    <dbReference type="NCBI Taxonomy" id="82541"/>
    <lineage>
        <taxon>Bacteria</taxon>
        <taxon>Pseudomonadati</taxon>
        <taxon>Pseudomonadota</taxon>
        <taxon>Betaproteobacteria</taxon>
        <taxon>Burkholderiales</taxon>
        <taxon>Burkholderiaceae</taxon>
        <taxon>Cupriavidus</taxon>
    </lineage>
</organism>
<protein>
    <submittedName>
        <fullName evidence="1">Uncharacterized protein</fullName>
    </submittedName>
</protein>
<accession>A0A849BCV1</accession>
<dbReference type="EMBL" id="JABEMD010000058">
    <property type="protein sequence ID" value="NNH13730.1"/>
    <property type="molecule type" value="Genomic_DNA"/>
</dbReference>
<evidence type="ECO:0000313" key="2">
    <source>
        <dbReference type="Proteomes" id="UP000542973"/>
    </source>
</evidence>